<dbReference type="SUPFAM" id="SSF56219">
    <property type="entry name" value="DNase I-like"/>
    <property type="match status" value="1"/>
</dbReference>
<organism evidence="1">
    <name type="scientific">Sesamum latifolium</name>
    <dbReference type="NCBI Taxonomy" id="2727402"/>
    <lineage>
        <taxon>Eukaryota</taxon>
        <taxon>Viridiplantae</taxon>
        <taxon>Streptophyta</taxon>
        <taxon>Embryophyta</taxon>
        <taxon>Tracheophyta</taxon>
        <taxon>Spermatophyta</taxon>
        <taxon>Magnoliopsida</taxon>
        <taxon>eudicotyledons</taxon>
        <taxon>Gunneridae</taxon>
        <taxon>Pentapetalae</taxon>
        <taxon>asterids</taxon>
        <taxon>lamiids</taxon>
        <taxon>Lamiales</taxon>
        <taxon>Pedaliaceae</taxon>
        <taxon>Sesamum</taxon>
    </lineage>
</organism>
<dbReference type="AlphaFoldDB" id="A0AAW2TNU2"/>
<comment type="caution">
    <text evidence="1">The sequence shown here is derived from an EMBL/GenBank/DDBJ whole genome shotgun (WGS) entry which is preliminary data.</text>
</comment>
<reference evidence="1" key="2">
    <citation type="journal article" date="2024" name="Plant">
        <title>Genomic evolution and insights into agronomic trait innovations of Sesamum species.</title>
        <authorList>
            <person name="Miao H."/>
            <person name="Wang L."/>
            <person name="Qu L."/>
            <person name="Liu H."/>
            <person name="Sun Y."/>
            <person name="Le M."/>
            <person name="Wang Q."/>
            <person name="Wei S."/>
            <person name="Zheng Y."/>
            <person name="Lin W."/>
            <person name="Duan Y."/>
            <person name="Cao H."/>
            <person name="Xiong S."/>
            <person name="Wang X."/>
            <person name="Wei L."/>
            <person name="Li C."/>
            <person name="Ma Q."/>
            <person name="Ju M."/>
            <person name="Zhao R."/>
            <person name="Li G."/>
            <person name="Mu C."/>
            <person name="Tian Q."/>
            <person name="Mei H."/>
            <person name="Zhang T."/>
            <person name="Gao T."/>
            <person name="Zhang H."/>
        </authorList>
    </citation>
    <scope>NUCLEOTIDE SEQUENCE</scope>
    <source>
        <strain evidence="1">KEN1</strain>
    </source>
</reference>
<gene>
    <name evidence="1" type="ORF">Slati_3843500</name>
</gene>
<dbReference type="InterPro" id="IPR036691">
    <property type="entry name" value="Endo/exonu/phosph_ase_sf"/>
</dbReference>
<accession>A0AAW2TNU2</accession>
<protein>
    <submittedName>
        <fullName evidence="1">Uncharacterized protein</fullName>
    </submittedName>
</protein>
<name>A0AAW2TNU2_9LAMI</name>
<reference evidence="1" key="1">
    <citation type="submission" date="2020-06" db="EMBL/GenBank/DDBJ databases">
        <authorList>
            <person name="Li T."/>
            <person name="Hu X."/>
            <person name="Zhang T."/>
            <person name="Song X."/>
            <person name="Zhang H."/>
            <person name="Dai N."/>
            <person name="Sheng W."/>
            <person name="Hou X."/>
            <person name="Wei L."/>
        </authorList>
    </citation>
    <scope>NUCLEOTIDE SEQUENCE</scope>
    <source>
        <strain evidence="1">KEN1</strain>
        <tissue evidence="1">Leaf</tissue>
    </source>
</reference>
<proteinExistence type="predicted"/>
<sequence>MELSGLGSPWRVRTLLELVRLHNPGLVFISQTKSNYRRYKAIKQRLNFFGLGVASRGRGGGLLLLWRKDVEVWVQSYSPHHIYATGGKGV</sequence>
<dbReference type="EMBL" id="JACGWN010000014">
    <property type="protein sequence ID" value="KAL0405296.1"/>
    <property type="molecule type" value="Genomic_DNA"/>
</dbReference>
<evidence type="ECO:0000313" key="1">
    <source>
        <dbReference type="EMBL" id="KAL0405296.1"/>
    </source>
</evidence>